<sequence>MLGKTLSEILKESRYTTVLSGFGMLLESGYPAIRDGDESYEIEQRYGYSVEEIFSSSFYSTRKEQFYEFYRSEILKMLDKPPGRCFYEMAELEKRGLIQSIITRRIYGLPQRAGCKNVINLHGSVYDNYCPHCGKEYPVEYITGSKRIPLCQVCSTPIRPKICLFGEMVDNCVITEAAEEVRKADVLLVLGTNLKTYLCSQLIDYYEGDKLVLINPEKHFSDKLADVIVHKSVEDALGEILKELGE</sequence>
<dbReference type="EC" id="2.3.1.286" evidence="1"/>
<feature type="binding site" evidence="4">
    <location>
        <position position="133"/>
    </location>
    <ligand>
        <name>Zn(2+)</name>
        <dbReference type="ChEBI" id="CHEBI:29105"/>
    </ligand>
</feature>
<organism evidence="6 7">
    <name type="scientific">Extibacter muris</name>
    <dbReference type="NCBI Taxonomy" id="1796622"/>
    <lineage>
        <taxon>Bacteria</taxon>
        <taxon>Bacillati</taxon>
        <taxon>Bacillota</taxon>
        <taxon>Clostridia</taxon>
        <taxon>Lachnospirales</taxon>
        <taxon>Lachnospiraceae</taxon>
        <taxon>Extibacter</taxon>
    </lineage>
</organism>
<accession>A0A4R4FH12</accession>
<dbReference type="Gene3D" id="3.30.1600.10">
    <property type="entry name" value="SIR2/SIRT2 'Small Domain"/>
    <property type="match status" value="1"/>
</dbReference>
<comment type="caution">
    <text evidence="6">The sequence shown here is derived from an EMBL/GenBank/DDBJ whole genome shotgun (WGS) entry which is preliminary data.</text>
</comment>
<dbReference type="InterPro" id="IPR050134">
    <property type="entry name" value="NAD-dep_sirtuin_deacylases"/>
</dbReference>
<gene>
    <name evidence="6" type="ORF">E1963_02255</name>
</gene>
<dbReference type="GO" id="GO:0017136">
    <property type="term" value="F:histone deacetylase activity, NAD-dependent"/>
    <property type="evidence" value="ECO:0007669"/>
    <property type="project" value="TreeGrafter"/>
</dbReference>
<name>A0A4R4FH12_9FIRM</name>
<feature type="active site" description="Proton acceptor" evidence="4">
    <location>
        <position position="122"/>
    </location>
</feature>
<keyword evidence="3" id="KW-0520">NAD</keyword>
<dbReference type="EMBL" id="SMMX01000002">
    <property type="protein sequence ID" value="TDA22935.1"/>
    <property type="molecule type" value="Genomic_DNA"/>
</dbReference>
<evidence type="ECO:0000259" key="5">
    <source>
        <dbReference type="PROSITE" id="PS50305"/>
    </source>
</evidence>
<dbReference type="RefSeq" id="WP_132274755.1">
    <property type="nucleotide sequence ID" value="NZ_JAOBST010000006.1"/>
</dbReference>
<keyword evidence="4" id="KW-0862">Zinc</keyword>
<proteinExistence type="predicted"/>
<dbReference type="Pfam" id="PF02146">
    <property type="entry name" value="SIR2"/>
    <property type="match status" value="1"/>
</dbReference>
<reference evidence="6 7" key="1">
    <citation type="journal article" date="2016" name="Nat. Microbiol.">
        <title>The Mouse Intestinal Bacterial Collection (miBC) provides host-specific insight into cultured diversity and functional potential of the gut microbiota.</title>
        <authorList>
            <person name="Lagkouvardos I."/>
            <person name="Pukall R."/>
            <person name="Abt B."/>
            <person name="Foesel B.U."/>
            <person name="Meier-Kolthoff J.P."/>
            <person name="Kumar N."/>
            <person name="Bresciani A."/>
            <person name="Martinez I."/>
            <person name="Just S."/>
            <person name="Ziegler C."/>
            <person name="Brugiroux S."/>
            <person name="Garzetti D."/>
            <person name="Wenning M."/>
            <person name="Bui T.P."/>
            <person name="Wang J."/>
            <person name="Hugenholtz F."/>
            <person name="Plugge C.M."/>
            <person name="Peterson D.A."/>
            <person name="Hornef M.W."/>
            <person name="Baines J.F."/>
            <person name="Smidt H."/>
            <person name="Walter J."/>
            <person name="Kristiansen K."/>
            <person name="Nielsen H.B."/>
            <person name="Haller D."/>
            <person name="Overmann J."/>
            <person name="Stecher B."/>
            <person name="Clavel T."/>
        </authorList>
    </citation>
    <scope>NUCLEOTIDE SEQUENCE [LARGE SCALE GENOMIC DNA]</scope>
    <source>
        <strain evidence="6 7">DSM 28560</strain>
    </source>
</reference>
<dbReference type="PANTHER" id="PTHR11085">
    <property type="entry name" value="NAD-DEPENDENT PROTEIN DEACYLASE SIRTUIN-5, MITOCHONDRIAL-RELATED"/>
    <property type="match status" value="1"/>
</dbReference>
<dbReference type="GO" id="GO:0070403">
    <property type="term" value="F:NAD+ binding"/>
    <property type="evidence" value="ECO:0007669"/>
    <property type="project" value="InterPro"/>
</dbReference>
<dbReference type="SUPFAM" id="SSF52467">
    <property type="entry name" value="DHS-like NAD/FAD-binding domain"/>
    <property type="match status" value="1"/>
</dbReference>
<dbReference type="InterPro" id="IPR026591">
    <property type="entry name" value="Sirtuin_cat_small_dom_sf"/>
</dbReference>
<keyword evidence="4" id="KW-0479">Metal-binding</keyword>
<evidence type="ECO:0000256" key="2">
    <source>
        <dbReference type="ARBA" id="ARBA00022679"/>
    </source>
</evidence>
<feature type="domain" description="Deacetylase sirtuin-type" evidence="5">
    <location>
        <begin position="1"/>
        <end position="246"/>
    </location>
</feature>
<dbReference type="PROSITE" id="PS50305">
    <property type="entry name" value="SIRTUIN"/>
    <property type="match status" value="1"/>
</dbReference>
<evidence type="ECO:0000256" key="3">
    <source>
        <dbReference type="ARBA" id="ARBA00023027"/>
    </source>
</evidence>
<evidence type="ECO:0000256" key="4">
    <source>
        <dbReference type="PROSITE-ProRule" id="PRU00236"/>
    </source>
</evidence>
<evidence type="ECO:0000256" key="1">
    <source>
        <dbReference type="ARBA" id="ARBA00012928"/>
    </source>
</evidence>
<dbReference type="InterPro" id="IPR029035">
    <property type="entry name" value="DHS-like_NAD/FAD-binding_dom"/>
</dbReference>
<dbReference type="Gene3D" id="3.40.50.1220">
    <property type="entry name" value="TPP-binding domain"/>
    <property type="match status" value="1"/>
</dbReference>
<dbReference type="PANTHER" id="PTHR11085:SF4">
    <property type="entry name" value="NAD-DEPENDENT PROTEIN DEACYLASE"/>
    <property type="match status" value="1"/>
</dbReference>
<feature type="binding site" evidence="4">
    <location>
        <position position="151"/>
    </location>
    <ligand>
        <name>Zn(2+)</name>
        <dbReference type="ChEBI" id="CHEBI:29105"/>
    </ligand>
</feature>
<dbReference type="InterPro" id="IPR003000">
    <property type="entry name" value="Sirtuin"/>
</dbReference>
<keyword evidence="2" id="KW-0808">Transferase</keyword>
<dbReference type="GO" id="GO:0046872">
    <property type="term" value="F:metal ion binding"/>
    <property type="evidence" value="ECO:0007669"/>
    <property type="project" value="UniProtKB-KW"/>
</dbReference>
<dbReference type="Proteomes" id="UP000295710">
    <property type="component" value="Unassembled WGS sequence"/>
</dbReference>
<dbReference type="InterPro" id="IPR026590">
    <property type="entry name" value="Ssirtuin_cat_dom"/>
</dbReference>
<evidence type="ECO:0000313" key="6">
    <source>
        <dbReference type="EMBL" id="TDA22935.1"/>
    </source>
</evidence>
<evidence type="ECO:0000313" key="7">
    <source>
        <dbReference type="Proteomes" id="UP000295710"/>
    </source>
</evidence>
<feature type="binding site" evidence="4">
    <location>
        <position position="130"/>
    </location>
    <ligand>
        <name>Zn(2+)</name>
        <dbReference type="ChEBI" id="CHEBI:29105"/>
    </ligand>
</feature>
<feature type="binding site" evidence="4">
    <location>
        <position position="154"/>
    </location>
    <ligand>
        <name>Zn(2+)</name>
        <dbReference type="ChEBI" id="CHEBI:29105"/>
    </ligand>
</feature>
<protein>
    <recommendedName>
        <fullName evidence="1">protein acetyllysine N-acetyltransferase</fullName>
        <ecNumber evidence="1">2.3.1.286</ecNumber>
    </recommendedName>
</protein>
<dbReference type="AlphaFoldDB" id="A0A4R4FH12"/>
<keyword evidence="7" id="KW-1185">Reference proteome</keyword>